<protein>
    <submittedName>
        <fullName evidence="1">Uncharacterized protein</fullName>
    </submittedName>
</protein>
<comment type="caution">
    <text evidence="1">The sequence shown here is derived from an EMBL/GenBank/DDBJ whole genome shotgun (WGS) entry which is preliminary data.</text>
</comment>
<name>A0ACB9S5K9_9MYRT</name>
<gene>
    <name evidence="1" type="ORF">MLD38_003973</name>
</gene>
<keyword evidence="2" id="KW-1185">Reference proteome</keyword>
<sequence>MSTAESPRKVSEGAQPGDPLLKSGRFLDSAESCDPETPAPGTPKHRGDSSSNGAGVAADPVSGKAIDSSGTEVAEAAGSATLEDSKGRRRIRSPADAPDWLPKGWIVEDRVRTSGATAGSIDKYYTDPVTRQVFRSKNEVLHYVETGTRLKRKKNVDGPDGERMDVVSSGGRRQKKAAPLPPPSFDFDNVPTVTWVLEDSSNDSWVPHMDDHEVPKPVQQQWSSAFSWITSKFR</sequence>
<accession>A0ACB9S5K9</accession>
<proteinExistence type="predicted"/>
<reference evidence="2" key="1">
    <citation type="journal article" date="2023" name="Front. Plant Sci.">
        <title>Chromosomal-level genome assembly of Melastoma candidum provides insights into trichome evolution.</title>
        <authorList>
            <person name="Zhong Y."/>
            <person name="Wu W."/>
            <person name="Sun C."/>
            <person name="Zou P."/>
            <person name="Liu Y."/>
            <person name="Dai S."/>
            <person name="Zhou R."/>
        </authorList>
    </citation>
    <scope>NUCLEOTIDE SEQUENCE [LARGE SCALE GENOMIC DNA]</scope>
</reference>
<dbReference type="Proteomes" id="UP001057402">
    <property type="component" value="Chromosome 2"/>
</dbReference>
<organism evidence="1 2">
    <name type="scientific">Melastoma candidum</name>
    <dbReference type="NCBI Taxonomy" id="119954"/>
    <lineage>
        <taxon>Eukaryota</taxon>
        <taxon>Viridiplantae</taxon>
        <taxon>Streptophyta</taxon>
        <taxon>Embryophyta</taxon>
        <taxon>Tracheophyta</taxon>
        <taxon>Spermatophyta</taxon>
        <taxon>Magnoliopsida</taxon>
        <taxon>eudicotyledons</taxon>
        <taxon>Gunneridae</taxon>
        <taxon>Pentapetalae</taxon>
        <taxon>rosids</taxon>
        <taxon>malvids</taxon>
        <taxon>Myrtales</taxon>
        <taxon>Melastomataceae</taxon>
        <taxon>Melastomatoideae</taxon>
        <taxon>Melastomateae</taxon>
        <taxon>Melastoma</taxon>
    </lineage>
</organism>
<dbReference type="EMBL" id="CM042881">
    <property type="protein sequence ID" value="KAI4385997.1"/>
    <property type="molecule type" value="Genomic_DNA"/>
</dbReference>
<evidence type="ECO:0000313" key="1">
    <source>
        <dbReference type="EMBL" id="KAI4385997.1"/>
    </source>
</evidence>
<evidence type="ECO:0000313" key="2">
    <source>
        <dbReference type="Proteomes" id="UP001057402"/>
    </source>
</evidence>